<proteinExistence type="predicted"/>
<dbReference type="RefSeq" id="WP_277192495.1">
    <property type="nucleotide sequence ID" value="NZ_JAROAV010000032.1"/>
</dbReference>
<evidence type="ECO:0000313" key="1">
    <source>
        <dbReference type="EMBL" id="MDF8265170.1"/>
    </source>
</evidence>
<protein>
    <submittedName>
        <fullName evidence="1">Uncharacterized protein</fullName>
    </submittedName>
</protein>
<evidence type="ECO:0000313" key="2">
    <source>
        <dbReference type="Proteomes" id="UP001528912"/>
    </source>
</evidence>
<sequence>MRQPPNQPDLSNLDAAIWHTVDINAALDQGSLHRRPRLATTFPLLDGERVLAQGSFTLYDFLAAGDGTYMHNSSFFYARGGLGAALTLGVAASQIAGNSRRKRAAAAAAVPRWTPISSGHLHVTTHRTCFQTAAKFFVWDYGSMTTAQLMASHQMQFTGSTDDGRQVSWIVDSVWAALLFTIWARRCHAQHPQYVSRTWVPQGWYERARASSYGLPRGAS</sequence>
<name>A0ABT6C8H0_9MICO</name>
<reference evidence="1 2" key="1">
    <citation type="submission" date="2023-03" db="EMBL/GenBank/DDBJ databases">
        <title>YIM 133296 draft genome.</title>
        <authorList>
            <person name="Xiong L."/>
        </authorList>
    </citation>
    <scope>NUCLEOTIDE SEQUENCE [LARGE SCALE GENOMIC DNA]</scope>
    <source>
        <strain evidence="1 2">YIM 133296</strain>
    </source>
</reference>
<keyword evidence="2" id="KW-1185">Reference proteome</keyword>
<gene>
    <name evidence="1" type="ORF">P4R38_13015</name>
</gene>
<dbReference type="EMBL" id="JAROAV010000032">
    <property type="protein sequence ID" value="MDF8265170.1"/>
    <property type="molecule type" value="Genomic_DNA"/>
</dbReference>
<organism evidence="1 2">
    <name type="scientific">Luteipulveratus flavus</name>
    <dbReference type="NCBI Taxonomy" id="3031728"/>
    <lineage>
        <taxon>Bacteria</taxon>
        <taxon>Bacillati</taxon>
        <taxon>Actinomycetota</taxon>
        <taxon>Actinomycetes</taxon>
        <taxon>Micrococcales</taxon>
        <taxon>Dermacoccaceae</taxon>
        <taxon>Luteipulveratus</taxon>
    </lineage>
</organism>
<dbReference type="Proteomes" id="UP001528912">
    <property type="component" value="Unassembled WGS sequence"/>
</dbReference>
<comment type="caution">
    <text evidence="1">The sequence shown here is derived from an EMBL/GenBank/DDBJ whole genome shotgun (WGS) entry which is preliminary data.</text>
</comment>
<accession>A0ABT6C8H0</accession>